<dbReference type="PRINTS" id="PR00038">
    <property type="entry name" value="HTHLUXR"/>
</dbReference>
<reference evidence="5" key="1">
    <citation type="journal article" date="2014" name="Int. J. Syst. Evol. Microbiol.">
        <title>Complete genome sequence of Corynebacterium casei LMG S-19264T (=DSM 44701T), isolated from a smear-ripened cheese.</title>
        <authorList>
            <consortium name="US DOE Joint Genome Institute (JGI-PGF)"/>
            <person name="Walter F."/>
            <person name="Albersmeier A."/>
            <person name="Kalinowski J."/>
            <person name="Ruckert C."/>
        </authorList>
    </citation>
    <scope>NUCLEOTIDE SEQUENCE</scope>
    <source>
        <strain evidence="5">CGMCC 1.16134</strain>
    </source>
</reference>
<dbReference type="GO" id="GO:0003677">
    <property type="term" value="F:DNA binding"/>
    <property type="evidence" value="ECO:0007669"/>
    <property type="project" value="UniProtKB-KW"/>
</dbReference>
<feature type="domain" description="HTH luxR-type" evidence="4">
    <location>
        <begin position="798"/>
        <end position="863"/>
    </location>
</feature>
<dbReference type="Pfam" id="PF25873">
    <property type="entry name" value="WHD_MalT"/>
    <property type="match status" value="1"/>
</dbReference>
<keyword evidence="3" id="KW-0804">Transcription</keyword>
<dbReference type="Gene3D" id="1.25.40.10">
    <property type="entry name" value="Tetratricopeptide repeat domain"/>
    <property type="match status" value="1"/>
</dbReference>
<dbReference type="InterPro" id="IPR011990">
    <property type="entry name" value="TPR-like_helical_dom_sf"/>
</dbReference>
<evidence type="ECO:0000256" key="1">
    <source>
        <dbReference type="ARBA" id="ARBA00023015"/>
    </source>
</evidence>
<dbReference type="EMBL" id="BMKR01000007">
    <property type="protein sequence ID" value="GGF75716.1"/>
    <property type="molecule type" value="Genomic_DNA"/>
</dbReference>
<dbReference type="InterPro" id="IPR049945">
    <property type="entry name" value="AAA_22"/>
</dbReference>
<dbReference type="PROSITE" id="PS50043">
    <property type="entry name" value="HTH_LUXR_2"/>
    <property type="match status" value="1"/>
</dbReference>
<dbReference type="SUPFAM" id="SSF52540">
    <property type="entry name" value="P-loop containing nucleoside triphosphate hydrolases"/>
    <property type="match status" value="1"/>
</dbReference>
<accession>A0A917C7E3</accession>
<dbReference type="SUPFAM" id="SSF46894">
    <property type="entry name" value="C-terminal effector domain of the bipartite response regulators"/>
    <property type="match status" value="1"/>
</dbReference>
<organism evidence="5 6">
    <name type="scientific">Paenibacillus albidus</name>
    <dbReference type="NCBI Taxonomy" id="2041023"/>
    <lineage>
        <taxon>Bacteria</taxon>
        <taxon>Bacillati</taxon>
        <taxon>Bacillota</taxon>
        <taxon>Bacilli</taxon>
        <taxon>Bacillales</taxon>
        <taxon>Paenibacillaceae</taxon>
        <taxon>Paenibacillus</taxon>
    </lineage>
</organism>
<name>A0A917C7E3_9BACL</name>
<dbReference type="Pfam" id="PF17874">
    <property type="entry name" value="TPR_MalT"/>
    <property type="match status" value="1"/>
</dbReference>
<evidence type="ECO:0000256" key="2">
    <source>
        <dbReference type="ARBA" id="ARBA00023125"/>
    </source>
</evidence>
<dbReference type="InterPro" id="IPR016032">
    <property type="entry name" value="Sig_transdc_resp-reg_C-effctor"/>
</dbReference>
<evidence type="ECO:0000256" key="3">
    <source>
        <dbReference type="ARBA" id="ARBA00023163"/>
    </source>
</evidence>
<dbReference type="GO" id="GO:0016887">
    <property type="term" value="F:ATP hydrolysis activity"/>
    <property type="evidence" value="ECO:0007669"/>
    <property type="project" value="InterPro"/>
</dbReference>
<dbReference type="GO" id="GO:0006355">
    <property type="term" value="P:regulation of DNA-templated transcription"/>
    <property type="evidence" value="ECO:0007669"/>
    <property type="project" value="InterPro"/>
</dbReference>
<dbReference type="InterPro" id="IPR000792">
    <property type="entry name" value="Tscrpt_reg_LuxR_C"/>
</dbReference>
<dbReference type="AlphaFoldDB" id="A0A917C7E3"/>
<gene>
    <name evidence="5" type="ORF">GCM10010912_21100</name>
</gene>
<proteinExistence type="predicted"/>
<dbReference type="PANTHER" id="PTHR44688">
    <property type="entry name" value="DNA-BINDING TRANSCRIPTIONAL ACTIVATOR DEVR_DOSR"/>
    <property type="match status" value="1"/>
</dbReference>
<dbReference type="CDD" id="cd06170">
    <property type="entry name" value="LuxR_C_like"/>
    <property type="match status" value="1"/>
</dbReference>
<dbReference type="SMART" id="SM00421">
    <property type="entry name" value="HTH_LUXR"/>
    <property type="match status" value="1"/>
</dbReference>
<keyword evidence="2" id="KW-0238">DNA-binding</keyword>
<dbReference type="RefSeq" id="WP_189024574.1">
    <property type="nucleotide sequence ID" value="NZ_BMKR01000007.1"/>
</dbReference>
<dbReference type="PANTHER" id="PTHR44688:SF16">
    <property type="entry name" value="DNA-BINDING TRANSCRIPTIONAL ACTIVATOR DEVR_DOSR"/>
    <property type="match status" value="1"/>
</dbReference>
<evidence type="ECO:0000313" key="6">
    <source>
        <dbReference type="Proteomes" id="UP000637643"/>
    </source>
</evidence>
<dbReference type="Proteomes" id="UP000637643">
    <property type="component" value="Unassembled WGS sequence"/>
</dbReference>
<dbReference type="Gene3D" id="3.40.50.300">
    <property type="entry name" value="P-loop containing nucleotide triphosphate hydrolases"/>
    <property type="match status" value="1"/>
</dbReference>
<dbReference type="Gene3D" id="1.10.10.10">
    <property type="entry name" value="Winged helix-like DNA-binding domain superfamily/Winged helix DNA-binding domain"/>
    <property type="match status" value="1"/>
</dbReference>
<dbReference type="Pfam" id="PF00196">
    <property type="entry name" value="GerE"/>
    <property type="match status" value="1"/>
</dbReference>
<dbReference type="SUPFAM" id="SSF48452">
    <property type="entry name" value="TPR-like"/>
    <property type="match status" value="1"/>
</dbReference>
<protein>
    <recommendedName>
        <fullName evidence="4">HTH luxR-type domain-containing protein</fullName>
    </recommendedName>
</protein>
<keyword evidence="1" id="KW-0805">Transcription regulation</keyword>
<dbReference type="PROSITE" id="PS00622">
    <property type="entry name" value="HTH_LUXR_1"/>
    <property type="match status" value="1"/>
</dbReference>
<keyword evidence="6" id="KW-1185">Reference proteome</keyword>
<evidence type="ECO:0000259" key="4">
    <source>
        <dbReference type="PROSITE" id="PS50043"/>
    </source>
</evidence>
<dbReference type="Pfam" id="PF13401">
    <property type="entry name" value="AAA_22"/>
    <property type="match status" value="1"/>
</dbReference>
<dbReference type="InterPro" id="IPR041617">
    <property type="entry name" value="TPR_MalT"/>
</dbReference>
<evidence type="ECO:0000313" key="5">
    <source>
        <dbReference type="EMBL" id="GGF75716.1"/>
    </source>
</evidence>
<sequence>MGHSLPLLNSKLRMPAVQEQTVNRPRLLELLSEGLRRRATFVTAPAGYGKTTLISQWAGQLKEAVGWVTLNERDNDLLLFWKYILEAIERACPGFYPVWSEAEGLRPGNYEPLMIELLNALEDWRQPLVLILDDWHYITDPHIQESVSFFIEYLPPNLHLCFASRRETSLPKVKWQTSGWVLQLNHSQLRFNLAETSAFLGQFPQQALGQAQTERLLELTEGWAAGLRLASLSPGQLQQPESLLPELPAGPGRTGQFLLEEVFSSLDAETGRFLMMTSMLERLHGSLCTALTGDENSGSRLKAAAAANLFLTPLDENSSWFRFHPLFAEFLNKELERREPGLTRTLLHKAAVWCEANGLEEDAVDYYLKGYYYLDAIALLEQMKALMIRKEFSTLRHWLSRIPEDLLRGRRYLYFSYIYALLWNNEPVLAENHLRLAREYYEAASPEWSAAERDAYLGSYYYVRNFKSTQYDLDVVKGLEYIRLSLQHSPSGTDLIFAPPHMPLCPSIFRSYNGKRGRHLPREIADPFFAGMIEFMTPMRIQESVLICYGELLYERNELAAAEDFLKRGLQENAQTRHQPEKAYVPAYLFLSRVCRARNEHAAAARWLEEAEQKARAAGERTALLLIETEMAASALERGDRHAALRWKERHGLQADDPVSVYQLFQYLFLVRVLMEEGQTLEALELAGRLLNLAEKGHRPMDALEAQILQSLLLERQNQQEQALLTLEEALQYAETDDYIRIFADKGESLALLLKQYIGLRQKGYLRDKTGPSLAYIRRILACFADERGDQSFRRSRGEVLQSLLTAKEYRIYCCMEEGMDNKVIAESLSIGMGTLKTHINRIYSKLQVHNRVEALRRGKQWDNKHAGF</sequence>
<dbReference type="InterPro" id="IPR027417">
    <property type="entry name" value="P-loop_NTPase"/>
</dbReference>
<reference evidence="5" key="2">
    <citation type="submission" date="2020-09" db="EMBL/GenBank/DDBJ databases">
        <authorList>
            <person name="Sun Q."/>
            <person name="Zhou Y."/>
        </authorList>
    </citation>
    <scope>NUCLEOTIDE SEQUENCE</scope>
    <source>
        <strain evidence="5">CGMCC 1.16134</strain>
    </source>
</reference>
<dbReference type="InterPro" id="IPR036388">
    <property type="entry name" value="WH-like_DNA-bd_sf"/>
</dbReference>
<dbReference type="InterPro" id="IPR059106">
    <property type="entry name" value="WHD_MalT"/>
</dbReference>
<comment type="caution">
    <text evidence="5">The sequence shown here is derived from an EMBL/GenBank/DDBJ whole genome shotgun (WGS) entry which is preliminary data.</text>
</comment>